<accession>A0A1L3JAU0</accession>
<dbReference type="STRING" id="1913578.LPB140_04940"/>
<evidence type="ECO:0000313" key="2">
    <source>
        <dbReference type="EMBL" id="APG62255.1"/>
    </source>
</evidence>
<dbReference type="InterPro" id="IPR029060">
    <property type="entry name" value="PIN-like_dom_sf"/>
</dbReference>
<gene>
    <name evidence="2" type="ORF">LPB140_04940</name>
</gene>
<feature type="domain" description="PIN" evidence="1">
    <location>
        <begin position="44"/>
        <end position="104"/>
    </location>
</feature>
<dbReference type="RefSeq" id="WP_072558906.1">
    <property type="nucleotide sequence ID" value="NZ_CP018154.1"/>
</dbReference>
<dbReference type="EMBL" id="CP018154">
    <property type="protein sequence ID" value="APG62255.1"/>
    <property type="molecule type" value="Genomic_DNA"/>
</dbReference>
<reference evidence="2 3" key="1">
    <citation type="submission" date="2016-11" db="EMBL/GenBank/DDBJ databases">
        <title>Sphingorhabdus sp. LPB0140, isolated from marine environment.</title>
        <authorList>
            <person name="Kim E."/>
            <person name="Yi H."/>
        </authorList>
    </citation>
    <scope>NUCLEOTIDE SEQUENCE [LARGE SCALE GENOMIC DNA]</scope>
    <source>
        <strain evidence="2 3">LPB0140</strain>
    </source>
</reference>
<name>A0A1L3JAU0_9SPHN</name>
<dbReference type="Gene3D" id="3.40.50.1010">
    <property type="entry name" value="5'-nuclease"/>
    <property type="match status" value="1"/>
</dbReference>
<proteinExistence type="predicted"/>
<dbReference type="AlphaFoldDB" id="A0A1L3JAU0"/>
<dbReference type="OrthoDB" id="532510at2"/>
<organism evidence="2 3">
    <name type="scientific">Sphingorhabdus lutea</name>
    <dbReference type="NCBI Taxonomy" id="1913578"/>
    <lineage>
        <taxon>Bacteria</taxon>
        <taxon>Pseudomonadati</taxon>
        <taxon>Pseudomonadota</taxon>
        <taxon>Alphaproteobacteria</taxon>
        <taxon>Sphingomonadales</taxon>
        <taxon>Sphingomonadaceae</taxon>
        <taxon>Sphingorhabdus</taxon>
    </lineage>
</organism>
<protein>
    <submittedName>
        <fullName evidence="2">VapC toxin family PIN domain ribonuclease</fullName>
    </submittedName>
</protein>
<dbReference type="InterPro" id="IPR002716">
    <property type="entry name" value="PIN_dom"/>
</dbReference>
<keyword evidence="3" id="KW-1185">Reference proteome</keyword>
<dbReference type="KEGG" id="sphl:LPB140_04940"/>
<sequence>MSAPFFDSDILTDWLRGVPSAKQELSRYAQHRMSRICWTELMACEPLETRRNLQKILYPIEVVEVDARIADAAATIMYRNNIALQRAIILATAQVNGSILITRNIKDFSAEMPGIRIPYKI</sequence>
<dbReference type="SUPFAM" id="SSF88723">
    <property type="entry name" value="PIN domain-like"/>
    <property type="match status" value="1"/>
</dbReference>
<dbReference type="Proteomes" id="UP000242561">
    <property type="component" value="Chromosome"/>
</dbReference>
<evidence type="ECO:0000259" key="1">
    <source>
        <dbReference type="Pfam" id="PF01850"/>
    </source>
</evidence>
<dbReference type="Pfam" id="PF01850">
    <property type="entry name" value="PIN"/>
    <property type="match status" value="1"/>
</dbReference>
<evidence type="ECO:0000313" key="3">
    <source>
        <dbReference type="Proteomes" id="UP000242561"/>
    </source>
</evidence>